<keyword evidence="3" id="KW-0456">Lyase</keyword>
<dbReference type="Gene3D" id="1.10.510.10">
    <property type="entry name" value="Transferase(Phosphotransferase) domain 1"/>
    <property type="match status" value="1"/>
</dbReference>
<keyword evidence="7" id="KW-1185">Reference proteome</keyword>
<evidence type="ECO:0000313" key="7">
    <source>
        <dbReference type="Proteomes" id="UP001164746"/>
    </source>
</evidence>
<evidence type="ECO:0000256" key="2">
    <source>
        <dbReference type="ARBA" id="ARBA00022741"/>
    </source>
</evidence>
<dbReference type="PANTHER" id="PTHR11920:SF335">
    <property type="entry name" value="GUANYLATE CYCLASE"/>
    <property type="match status" value="1"/>
</dbReference>
<evidence type="ECO:0000256" key="4">
    <source>
        <dbReference type="ARBA" id="ARBA00023293"/>
    </source>
</evidence>
<protein>
    <recommendedName>
        <fullName evidence="1">guanylate cyclase</fullName>
        <ecNumber evidence="1">4.6.1.2</ecNumber>
    </recommendedName>
</protein>
<dbReference type="SUPFAM" id="SSF56112">
    <property type="entry name" value="Protein kinase-like (PK-like)"/>
    <property type="match status" value="1"/>
</dbReference>
<evidence type="ECO:0000256" key="1">
    <source>
        <dbReference type="ARBA" id="ARBA00012202"/>
    </source>
</evidence>
<dbReference type="InterPro" id="IPR011009">
    <property type="entry name" value="Kinase-like_dom_sf"/>
</dbReference>
<accession>A0ABY7FWW1</accession>
<dbReference type="InterPro" id="IPR001245">
    <property type="entry name" value="Ser-Thr/Tyr_kinase_cat_dom"/>
</dbReference>
<gene>
    <name evidence="6" type="ORF">MAR_012407</name>
</gene>
<dbReference type="Proteomes" id="UP001164746">
    <property type="component" value="Chromosome 14"/>
</dbReference>
<dbReference type="Pfam" id="PF07714">
    <property type="entry name" value="PK_Tyr_Ser-Thr"/>
    <property type="match status" value="1"/>
</dbReference>
<evidence type="ECO:0000259" key="5">
    <source>
        <dbReference type="PROSITE" id="PS50011"/>
    </source>
</evidence>
<proteinExistence type="predicted"/>
<dbReference type="PANTHER" id="PTHR11920">
    <property type="entry name" value="GUANYLYL CYCLASE"/>
    <property type="match status" value="1"/>
</dbReference>
<dbReference type="EC" id="4.6.1.2" evidence="1"/>
<dbReference type="InterPro" id="IPR000719">
    <property type="entry name" value="Prot_kinase_dom"/>
</dbReference>
<keyword evidence="2" id="KW-0547">Nucleotide-binding</keyword>
<sequence length="406" mass="46205">MTDQTWKVFAEMRTCSLGQERYVFFIRRFCYPKSDTAPTCSLEQGKRFCYPKSDTAPTCSLEQGKRFCYPKSDTAPTCSLEQEKRFCYPKSDTAPTCSLEQGKRFCYPKSDTAPTCSLEQGKRFCYPKSDTAPTCSLEQGKRFCYPKSDTAPTCSLEQGKRFCYPKSDTAPTCSLEQGKYMYNLRHNNIETFIGACVDPESIAVLSEICPRGSLMDIIANDSIELDWAFRHSLINDIVQGMKYLHNSEISVHGQLRSSNCVVDSRFLLKIKGFGPKCFQEQEYKTHRLGFMNPSKKLWTAPEILRVSGWHPGTREGDVYSFAIILQELILRGAPFETSDLSSADILEKVEQSCDPPFRPSLSQIPDCSTDLIDVMEQCWAEEKFKRPSFDQVDTSLKRILKYGSSY</sequence>
<dbReference type="PROSITE" id="PS50011">
    <property type="entry name" value="PROTEIN_KINASE_DOM"/>
    <property type="match status" value="1"/>
</dbReference>
<feature type="domain" description="Protein kinase" evidence="5">
    <location>
        <begin position="131"/>
        <end position="406"/>
    </location>
</feature>
<organism evidence="6 7">
    <name type="scientific">Mya arenaria</name>
    <name type="common">Soft-shell clam</name>
    <dbReference type="NCBI Taxonomy" id="6604"/>
    <lineage>
        <taxon>Eukaryota</taxon>
        <taxon>Metazoa</taxon>
        <taxon>Spiralia</taxon>
        <taxon>Lophotrochozoa</taxon>
        <taxon>Mollusca</taxon>
        <taxon>Bivalvia</taxon>
        <taxon>Autobranchia</taxon>
        <taxon>Heteroconchia</taxon>
        <taxon>Euheterodonta</taxon>
        <taxon>Imparidentia</taxon>
        <taxon>Neoheterodontei</taxon>
        <taxon>Myida</taxon>
        <taxon>Myoidea</taxon>
        <taxon>Myidae</taxon>
        <taxon>Mya</taxon>
    </lineage>
</organism>
<evidence type="ECO:0000256" key="3">
    <source>
        <dbReference type="ARBA" id="ARBA00023239"/>
    </source>
</evidence>
<dbReference type="EMBL" id="CP111025">
    <property type="protein sequence ID" value="WAR26703.1"/>
    <property type="molecule type" value="Genomic_DNA"/>
</dbReference>
<keyword evidence="4" id="KW-0141">cGMP biosynthesis</keyword>
<dbReference type="InterPro" id="IPR050401">
    <property type="entry name" value="Cyclic_nucleotide_synthase"/>
</dbReference>
<evidence type="ECO:0000313" key="6">
    <source>
        <dbReference type="EMBL" id="WAR26703.1"/>
    </source>
</evidence>
<name>A0ABY7FWW1_MYAAR</name>
<reference evidence="6" key="1">
    <citation type="submission" date="2022-11" db="EMBL/GenBank/DDBJ databases">
        <title>Centuries of genome instability and evolution in soft-shell clam transmissible cancer (bioRxiv).</title>
        <authorList>
            <person name="Hart S.F.M."/>
            <person name="Yonemitsu M.A."/>
            <person name="Giersch R.M."/>
            <person name="Beal B.F."/>
            <person name="Arriagada G."/>
            <person name="Davis B.W."/>
            <person name="Ostrander E.A."/>
            <person name="Goff S.P."/>
            <person name="Metzger M.J."/>
        </authorList>
    </citation>
    <scope>NUCLEOTIDE SEQUENCE</scope>
    <source>
        <strain evidence="6">MELC-2E11</strain>
        <tissue evidence="6">Siphon/mantle</tissue>
    </source>
</reference>